<dbReference type="HOGENOM" id="CLU_029307_2_1_1"/>
<dbReference type="AlphaFoldDB" id="M1DVL4"/>
<protein>
    <recommendedName>
        <fullName evidence="3">Polyprotein protein</fullName>
    </recommendedName>
</protein>
<organism evidence="1 2">
    <name type="scientific">Solanum tuberosum</name>
    <name type="common">Potato</name>
    <dbReference type="NCBI Taxonomy" id="4113"/>
    <lineage>
        <taxon>Eukaryota</taxon>
        <taxon>Viridiplantae</taxon>
        <taxon>Streptophyta</taxon>
        <taxon>Embryophyta</taxon>
        <taxon>Tracheophyta</taxon>
        <taxon>Spermatophyta</taxon>
        <taxon>Magnoliopsida</taxon>
        <taxon>eudicotyledons</taxon>
        <taxon>Gunneridae</taxon>
        <taxon>Pentapetalae</taxon>
        <taxon>asterids</taxon>
        <taxon>lamiids</taxon>
        <taxon>Solanales</taxon>
        <taxon>Solanaceae</taxon>
        <taxon>Solanoideae</taxon>
        <taxon>Solaneae</taxon>
        <taxon>Solanum</taxon>
    </lineage>
</organism>
<dbReference type="Proteomes" id="UP000011115">
    <property type="component" value="Unassembled WGS sequence"/>
</dbReference>
<sequence length="171" mass="17756">MTTGSTPTEALPLSSATGPSGIYIATTTLTDATSSSTAVSRPPLTHASLIWMGQMTLSADRWAACLEASVTGMIQNNSSLATDVSMVFGTVEIPTIPERPQTTIAYGDRAEQTEDPEAEAKTDEEMFEGVAIDDITEIEEIMINAAVQASLAKAPATGFSGAGPSGGYPQH</sequence>
<reference evidence="1" key="2">
    <citation type="submission" date="2015-06" db="UniProtKB">
        <authorList>
            <consortium name="EnsemblPlants"/>
        </authorList>
    </citation>
    <scope>IDENTIFICATION</scope>
    <source>
        <strain evidence="1">DM1-3 516 R44</strain>
    </source>
</reference>
<dbReference type="Gramene" id="PGSC0003DMT400095105">
    <property type="protein sequence ID" value="PGSC0003DMT400095105"/>
    <property type="gene ID" value="PGSC0003DMG400044676"/>
</dbReference>
<name>M1DVL4_SOLTU</name>
<evidence type="ECO:0000313" key="2">
    <source>
        <dbReference type="Proteomes" id="UP000011115"/>
    </source>
</evidence>
<accession>M1DVL4</accession>
<reference evidence="2" key="1">
    <citation type="journal article" date="2011" name="Nature">
        <title>Genome sequence and analysis of the tuber crop potato.</title>
        <authorList>
            <consortium name="The Potato Genome Sequencing Consortium"/>
        </authorList>
    </citation>
    <scope>NUCLEOTIDE SEQUENCE [LARGE SCALE GENOMIC DNA]</scope>
    <source>
        <strain evidence="2">cv. DM1-3 516 R44</strain>
    </source>
</reference>
<evidence type="ECO:0000313" key="1">
    <source>
        <dbReference type="EnsemblPlants" id="PGSC0003DMT400095105"/>
    </source>
</evidence>
<dbReference type="PaxDb" id="4113-PGSC0003DMT400095105"/>
<keyword evidence="2" id="KW-1185">Reference proteome</keyword>
<proteinExistence type="predicted"/>
<dbReference type="EnsemblPlants" id="PGSC0003DMT400095105">
    <property type="protein sequence ID" value="PGSC0003DMT400095105"/>
    <property type="gene ID" value="PGSC0003DMG400044676"/>
</dbReference>
<evidence type="ECO:0008006" key="3">
    <source>
        <dbReference type="Google" id="ProtNLM"/>
    </source>
</evidence>
<dbReference type="InParanoid" id="M1DVL4"/>